<evidence type="ECO:0000313" key="3">
    <source>
        <dbReference type="Proteomes" id="UP000050520"/>
    </source>
</evidence>
<dbReference type="AlphaFoldDB" id="A0AA40NGG4"/>
<evidence type="ECO:0000313" key="2">
    <source>
        <dbReference type="EMBL" id="KPR50188.1"/>
    </source>
</evidence>
<sequence>MGNSLHSARISNRRDLRLFLWYLSTSDLARLINKLVSTESVYHEDDIFGSNVEVASQAINQAIRLIKDNETKRMYTLDFDVLKSVKIPSSEFSWIKKSPDAAYFTWLFIKSGIHDLNGEFQLDIKIASKIRNGRYPNKHDFLYNKLDLNTYPVDNKERLMAVEDFFDRIPMSLRAKLNLMHRIRGKWDELYHLSANFPLSPKSKKKCDWAWRYIQKDRSRMNTRRKDHEGNYTGEINPPSATDCDMLSMLRPSTASEKYMAVKFSFVFFFVKDNFFIQRFKKAWEVHQYRTSSGTRERKASLRDRENNKKSGPEPISVPPIATTLTELAAISNIPSPPEMQPYVLHTSDNEITVQPEIEYQTRYSAPSDNAADGQITHVSVGEALKYMGKLNQGDKSRDSLSNKILDATSKSLRTILQKAMKEGDKDES</sequence>
<proteinExistence type="predicted"/>
<accession>A0AA40NGG4</accession>
<comment type="caution">
    <text evidence="2">The sequence shown here is derived from an EMBL/GenBank/DDBJ whole genome shotgun (WGS) entry which is preliminary data.</text>
</comment>
<organism evidence="2 3">
    <name type="scientific">Citrobacter freundii</name>
    <dbReference type="NCBI Taxonomy" id="546"/>
    <lineage>
        <taxon>Bacteria</taxon>
        <taxon>Pseudomonadati</taxon>
        <taxon>Pseudomonadota</taxon>
        <taxon>Gammaproteobacteria</taxon>
        <taxon>Enterobacterales</taxon>
        <taxon>Enterobacteriaceae</taxon>
        <taxon>Citrobacter</taxon>
        <taxon>Citrobacter freundii complex</taxon>
    </lineage>
</organism>
<feature type="region of interest" description="Disordered" evidence="1">
    <location>
        <begin position="292"/>
        <end position="319"/>
    </location>
</feature>
<name>A0AA40NGG4_CITFR</name>
<protein>
    <submittedName>
        <fullName evidence="2">Uncharacterized protein</fullName>
    </submittedName>
</protein>
<gene>
    <name evidence="2" type="ORF">AN672_23355</name>
</gene>
<evidence type="ECO:0000256" key="1">
    <source>
        <dbReference type="SAM" id="MobiDB-lite"/>
    </source>
</evidence>
<dbReference type="RefSeq" id="WP_032676668.1">
    <property type="nucleotide sequence ID" value="NZ_JADVGP010000001.1"/>
</dbReference>
<dbReference type="Proteomes" id="UP000050520">
    <property type="component" value="Unassembled WGS sequence"/>
</dbReference>
<reference evidence="2 3" key="2">
    <citation type="journal article" date="2017" name="PLoS ONE">
        <title>Genomic and phenotypic characterisation of fluoroquinolone resistance mechanisms in Enterobacteriaceae in Durban, South Africa.</title>
        <authorList>
            <person name="Osei Sekyere J."/>
            <person name="Amoako D.G."/>
        </authorList>
    </citation>
    <scope>NUCLEOTIDE SEQUENCE [LARGE SCALE GENOMIC DNA]</scope>
    <source>
        <strain evidence="2 3">ST62:944112508</strain>
    </source>
</reference>
<feature type="compositionally biased region" description="Basic and acidic residues" evidence="1">
    <location>
        <begin position="295"/>
        <end position="312"/>
    </location>
</feature>
<dbReference type="EMBL" id="LJEB01000126">
    <property type="protein sequence ID" value="KPR50188.1"/>
    <property type="molecule type" value="Genomic_DNA"/>
</dbReference>
<reference evidence="3" key="1">
    <citation type="submission" date="2015-09" db="EMBL/GenBank/DDBJ databases">
        <title>Prevalence of NDMs in South Africa.</title>
        <authorList>
            <person name="Osei Sekyere J."/>
            <person name="Govinden U."/>
            <person name="Essack S."/>
            <person name="Haldorsen B."/>
            <person name="Samuelsen O."/>
            <person name="Aasnaes B."/>
            <person name="Sundsfjord A."/>
        </authorList>
    </citation>
    <scope>NUCLEOTIDE SEQUENCE [LARGE SCALE GENOMIC DNA]</scope>
    <source>
        <strain evidence="3">ST62:944112508</strain>
    </source>
</reference>